<name>A0A1W1E5C9_9ZZZZ</name>
<dbReference type="PANTHER" id="PTHR34476:SF1">
    <property type="entry name" value="DNA-DIRECTED RNA POLYMERASE SUBUNIT OMEGA"/>
    <property type="match status" value="1"/>
</dbReference>
<dbReference type="PANTHER" id="PTHR34476">
    <property type="entry name" value="DNA-DIRECTED RNA POLYMERASE SUBUNIT OMEGA"/>
    <property type="match status" value="1"/>
</dbReference>
<protein>
    <recommendedName>
        <fullName evidence="2">DNA-directed RNA polymerase</fullName>
        <ecNumber evidence="2">2.7.7.6</ecNumber>
    </recommendedName>
</protein>
<evidence type="ECO:0000256" key="4">
    <source>
        <dbReference type="ARBA" id="ARBA00022679"/>
    </source>
</evidence>
<evidence type="ECO:0000256" key="3">
    <source>
        <dbReference type="ARBA" id="ARBA00022478"/>
    </source>
</evidence>
<evidence type="ECO:0000256" key="6">
    <source>
        <dbReference type="ARBA" id="ARBA00023163"/>
    </source>
</evidence>
<evidence type="ECO:0000256" key="7">
    <source>
        <dbReference type="ARBA" id="ARBA00048552"/>
    </source>
</evidence>
<dbReference type="GO" id="GO:0000428">
    <property type="term" value="C:DNA-directed RNA polymerase complex"/>
    <property type="evidence" value="ECO:0007669"/>
    <property type="project" value="UniProtKB-KW"/>
</dbReference>
<comment type="catalytic activity">
    <reaction evidence="7">
        <text>RNA(n) + a ribonucleoside 5'-triphosphate = RNA(n+1) + diphosphate</text>
        <dbReference type="Rhea" id="RHEA:21248"/>
        <dbReference type="Rhea" id="RHEA-COMP:14527"/>
        <dbReference type="Rhea" id="RHEA-COMP:17342"/>
        <dbReference type="ChEBI" id="CHEBI:33019"/>
        <dbReference type="ChEBI" id="CHEBI:61557"/>
        <dbReference type="ChEBI" id="CHEBI:140395"/>
        <dbReference type="EC" id="2.7.7.6"/>
    </reaction>
</comment>
<evidence type="ECO:0000256" key="2">
    <source>
        <dbReference type="ARBA" id="ARBA00012418"/>
    </source>
</evidence>
<dbReference type="InterPro" id="IPR006110">
    <property type="entry name" value="Pol_omega/Rpo6/RPB6"/>
</dbReference>
<keyword evidence="6" id="KW-0804">Transcription</keyword>
<dbReference type="InterPro" id="IPR036161">
    <property type="entry name" value="RPB6/omega-like_sf"/>
</dbReference>
<dbReference type="Pfam" id="PF01192">
    <property type="entry name" value="RNA_pol_Rpb6"/>
    <property type="match status" value="1"/>
</dbReference>
<comment type="similarity">
    <text evidence="1">Belongs to the RNA polymerase subunit omega family.</text>
</comment>
<organism evidence="8">
    <name type="scientific">hydrothermal vent metagenome</name>
    <dbReference type="NCBI Taxonomy" id="652676"/>
    <lineage>
        <taxon>unclassified sequences</taxon>
        <taxon>metagenomes</taxon>
        <taxon>ecological metagenomes</taxon>
    </lineage>
</organism>
<dbReference type="AlphaFoldDB" id="A0A1W1E5C9"/>
<sequence>MLILSYYKFKKMARVTVEECLDFVDNRFELVLVAAKRAHQLSSGGHRSTLDVGRDKPTVVALREIEAGLINADILTEAYAMETELSAQEKKEDSAKMAEIEAELSTSAVDEMADEMSEVTDA</sequence>
<keyword evidence="4 8" id="KW-0808">Transferase</keyword>
<dbReference type="GO" id="GO:0003899">
    <property type="term" value="F:DNA-directed RNA polymerase activity"/>
    <property type="evidence" value="ECO:0007669"/>
    <property type="project" value="UniProtKB-EC"/>
</dbReference>
<proteinExistence type="inferred from homology"/>
<evidence type="ECO:0000256" key="5">
    <source>
        <dbReference type="ARBA" id="ARBA00022695"/>
    </source>
</evidence>
<accession>A0A1W1E5C9</accession>
<keyword evidence="5 8" id="KW-0548">Nucleotidyltransferase</keyword>
<keyword evidence="3 8" id="KW-0240">DNA-directed RNA polymerase</keyword>
<dbReference type="SUPFAM" id="SSF63562">
    <property type="entry name" value="RPB6/omega subunit-like"/>
    <property type="match status" value="1"/>
</dbReference>
<dbReference type="GO" id="GO:0003677">
    <property type="term" value="F:DNA binding"/>
    <property type="evidence" value="ECO:0007669"/>
    <property type="project" value="InterPro"/>
</dbReference>
<dbReference type="EC" id="2.7.7.6" evidence="2"/>
<dbReference type="Gene3D" id="3.90.940.10">
    <property type="match status" value="1"/>
</dbReference>
<dbReference type="InterPro" id="IPR003716">
    <property type="entry name" value="DNA-dir_RNA_pol_omega"/>
</dbReference>
<dbReference type="GO" id="GO:0006351">
    <property type="term" value="P:DNA-templated transcription"/>
    <property type="evidence" value="ECO:0007669"/>
    <property type="project" value="InterPro"/>
</dbReference>
<dbReference type="NCBIfam" id="TIGR00690">
    <property type="entry name" value="rpoZ"/>
    <property type="match status" value="1"/>
</dbReference>
<dbReference type="HAMAP" id="MF_00366">
    <property type="entry name" value="RNApol_bact_RpoZ"/>
    <property type="match status" value="1"/>
</dbReference>
<gene>
    <name evidence="8" type="ORF">MNB_SUP05-SYMBIONT-5-679</name>
</gene>
<reference evidence="8" key="1">
    <citation type="submission" date="2016-10" db="EMBL/GenBank/DDBJ databases">
        <authorList>
            <person name="de Groot N.N."/>
        </authorList>
    </citation>
    <scope>NUCLEOTIDE SEQUENCE</scope>
</reference>
<dbReference type="SMART" id="SM01409">
    <property type="entry name" value="RNA_pol_Rpb6"/>
    <property type="match status" value="1"/>
</dbReference>
<dbReference type="EMBL" id="FPHZ01000211">
    <property type="protein sequence ID" value="SFV89174.1"/>
    <property type="molecule type" value="Genomic_DNA"/>
</dbReference>
<evidence type="ECO:0000313" key="8">
    <source>
        <dbReference type="EMBL" id="SFV89174.1"/>
    </source>
</evidence>
<evidence type="ECO:0000256" key="1">
    <source>
        <dbReference type="ARBA" id="ARBA00006711"/>
    </source>
</evidence>